<dbReference type="AlphaFoldDB" id="A0A918ZPF8"/>
<dbReference type="GO" id="GO:0003979">
    <property type="term" value="F:UDP-glucose 6-dehydrogenase activity"/>
    <property type="evidence" value="ECO:0007669"/>
    <property type="project" value="UniProtKB-EC"/>
</dbReference>
<dbReference type="Proteomes" id="UP000608024">
    <property type="component" value="Unassembled WGS sequence"/>
</dbReference>
<feature type="domain" description="UDP-glucose/GDP-mannose dehydrogenase C-terminal" evidence="11">
    <location>
        <begin position="328"/>
        <end position="429"/>
    </location>
</feature>
<dbReference type="GO" id="GO:0051287">
    <property type="term" value="F:NAD binding"/>
    <property type="evidence" value="ECO:0007669"/>
    <property type="project" value="InterPro"/>
</dbReference>
<feature type="binding site" evidence="10">
    <location>
        <position position="32"/>
    </location>
    <ligand>
        <name>NAD(+)</name>
        <dbReference type="ChEBI" id="CHEBI:57540"/>
    </ligand>
</feature>
<name>A0A918ZPF8_9ACTN</name>
<comment type="pathway">
    <text evidence="1">Nucleotide-sugar biosynthesis; UDP-alpha-D-glucuronate biosynthesis; UDP-alpha-D-glucuronate from UDP-alpha-D-glucose: step 1/1.</text>
</comment>
<feature type="active site" description="Nucleophile" evidence="8">
    <location>
        <position position="271"/>
    </location>
</feature>
<comment type="caution">
    <text evidence="12">The sequence shown here is derived from an EMBL/GenBank/DDBJ whole genome shotgun (WGS) entry which is preliminary data.</text>
</comment>
<dbReference type="InterPro" id="IPR014026">
    <property type="entry name" value="UDP-Glc/GDP-Man_DH_dimer"/>
</dbReference>
<feature type="binding site" evidence="10">
    <location>
        <position position="93"/>
    </location>
    <ligand>
        <name>NAD(+)</name>
        <dbReference type="ChEBI" id="CHEBI:57540"/>
    </ligand>
</feature>
<dbReference type="InterPro" id="IPR001732">
    <property type="entry name" value="UDP-Glc/GDP-Man_DH_N"/>
</dbReference>
<dbReference type="Gene3D" id="1.20.5.100">
    <property type="entry name" value="Cytochrome c1, transmembrane anchor, C-terminal"/>
    <property type="match status" value="1"/>
</dbReference>
<feature type="binding site" evidence="9">
    <location>
        <begin position="260"/>
        <end position="264"/>
    </location>
    <ligand>
        <name>substrate</name>
    </ligand>
</feature>
<evidence type="ECO:0000256" key="3">
    <source>
        <dbReference type="ARBA" id="ARBA00012954"/>
    </source>
</evidence>
<dbReference type="EMBL" id="BNBT01000044">
    <property type="protein sequence ID" value="GHE61668.1"/>
    <property type="molecule type" value="Genomic_DNA"/>
</dbReference>
<keyword evidence="4 7" id="KW-0560">Oxidoreductase</keyword>
<evidence type="ECO:0000256" key="10">
    <source>
        <dbReference type="PIRSR" id="PIRSR500134-3"/>
    </source>
</evidence>
<feature type="binding site" evidence="9">
    <location>
        <position position="215"/>
    </location>
    <ligand>
        <name>substrate</name>
    </ligand>
</feature>
<evidence type="ECO:0000256" key="2">
    <source>
        <dbReference type="ARBA" id="ARBA00006601"/>
    </source>
</evidence>
<evidence type="ECO:0000256" key="1">
    <source>
        <dbReference type="ARBA" id="ARBA00004701"/>
    </source>
</evidence>
<dbReference type="Pfam" id="PF03720">
    <property type="entry name" value="UDPG_MGDP_dh_C"/>
    <property type="match status" value="1"/>
</dbReference>
<reference evidence="12" key="2">
    <citation type="submission" date="2020-09" db="EMBL/GenBank/DDBJ databases">
        <authorList>
            <person name="Sun Q."/>
            <person name="Ohkuma M."/>
        </authorList>
    </citation>
    <scope>NUCLEOTIDE SEQUENCE</scope>
    <source>
        <strain evidence="12">JCM 4784</strain>
    </source>
</reference>
<dbReference type="SUPFAM" id="SSF48179">
    <property type="entry name" value="6-phosphogluconate dehydrogenase C-terminal domain-like"/>
    <property type="match status" value="1"/>
</dbReference>
<dbReference type="NCBIfam" id="TIGR03026">
    <property type="entry name" value="NDP-sugDHase"/>
    <property type="match status" value="1"/>
</dbReference>
<evidence type="ECO:0000256" key="6">
    <source>
        <dbReference type="ARBA" id="ARBA00047473"/>
    </source>
</evidence>
<dbReference type="InterPro" id="IPR036220">
    <property type="entry name" value="UDP-Glc/GDP-Man_DH_C_sf"/>
</dbReference>
<dbReference type="SUPFAM" id="SSF51735">
    <property type="entry name" value="NAD(P)-binding Rossmann-fold domains"/>
    <property type="match status" value="1"/>
</dbReference>
<evidence type="ECO:0000256" key="7">
    <source>
        <dbReference type="PIRNR" id="PIRNR000124"/>
    </source>
</evidence>
<dbReference type="PIRSF" id="PIRSF000124">
    <property type="entry name" value="UDPglc_GDPman_dh"/>
    <property type="match status" value="1"/>
</dbReference>
<keyword evidence="13" id="KW-1185">Reference proteome</keyword>
<dbReference type="PANTHER" id="PTHR43750">
    <property type="entry name" value="UDP-GLUCOSE 6-DEHYDROGENASE TUAD"/>
    <property type="match status" value="1"/>
</dbReference>
<evidence type="ECO:0000259" key="11">
    <source>
        <dbReference type="SMART" id="SM00984"/>
    </source>
</evidence>
<keyword evidence="5 7" id="KW-0520">NAD</keyword>
<feature type="binding site" evidence="9">
    <location>
        <begin position="160"/>
        <end position="163"/>
    </location>
    <ligand>
        <name>substrate</name>
    </ligand>
</feature>
<dbReference type="RefSeq" id="WP_190136731.1">
    <property type="nucleotide sequence ID" value="NZ_BNBT01000044.1"/>
</dbReference>
<comment type="similarity">
    <text evidence="2 7">Belongs to the UDP-glucose/GDP-mannose dehydrogenase family.</text>
</comment>
<organism evidence="12 13">
    <name type="scientific">Streptomyces longispororuber</name>
    <dbReference type="NCBI Taxonomy" id="68230"/>
    <lineage>
        <taxon>Bacteria</taxon>
        <taxon>Bacillati</taxon>
        <taxon>Actinomycetota</taxon>
        <taxon>Actinomycetes</taxon>
        <taxon>Kitasatosporales</taxon>
        <taxon>Streptomycetaceae</taxon>
        <taxon>Streptomyces</taxon>
    </lineage>
</organism>
<dbReference type="InterPro" id="IPR008927">
    <property type="entry name" value="6-PGluconate_DH-like_C_sf"/>
</dbReference>
<dbReference type="GO" id="GO:0000271">
    <property type="term" value="P:polysaccharide biosynthetic process"/>
    <property type="evidence" value="ECO:0007669"/>
    <property type="project" value="InterPro"/>
</dbReference>
<accession>A0A918ZPF8</accession>
<feature type="binding site" evidence="10">
    <location>
        <position position="129"/>
    </location>
    <ligand>
        <name>NAD(+)</name>
        <dbReference type="ChEBI" id="CHEBI:57540"/>
    </ligand>
</feature>
<proteinExistence type="inferred from homology"/>
<feature type="binding site" evidence="10">
    <location>
        <position position="274"/>
    </location>
    <ligand>
        <name>NAD(+)</name>
        <dbReference type="ChEBI" id="CHEBI:57540"/>
    </ligand>
</feature>
<evidence type="ECO:0000313" key="12">
    <source>
        <dbReference type="EMBL" id="GHE61668.1"/>
    </source>
</evidence>
<dbReference type="PIRSF" id="PIRSF500134">
    <property type="entry name" value="UDPglc_DH_bac"/>
    <property type="match status" value="1"/>
</dbReference>
<dbReference type="Pfam" id="PF00984">
    <property type="entry name" value="UDPG_MGDP_dh"/>
    <property type="match status" value="1"/>
</dbReference>
<evidence type="ECO:0000313" key="13">
    <source>
        <dbReference type="Proteomes" id="UP000608024"/>
    </source>
</evidence>
<evidence type="ECO:0000256" key="5">
    <source>
        <dbReference type="ARBA" id="ARBA00023027"/>
    </source>
</evidence>
<evidence type="ECO:0000256" key="4">
    <source>
        <dbReference type="ARBA" id="ARBA00023002"/>
    </source>
</evidence>
<reference evidence="12" key="1">
    <citation type="journal article" date="2014" name="Int. J. Syst. Evol. Microbiol.">
        <title>Complete genome sequence of Corynebacterium casei LMG S-19264T (=DSM 44701T), isolated from a smear-ripened cheese.</title>
        <authorList>
            <consortium name="US DOE Joint Genome Institute (JGI-PGF)"/>
            <person name="Walter F."/>
            <person name="Albersmeier A."/>
            <person name="Kalinowski J."/>
            <person name="Ruckert C."/>
        </authorList>
    </citation>
    <scope>NUCLEOTIDE SEQUENCE</scope>
    <source>
        <strain evidence="12">JCM 4784</strain>
    </source>
</reference>
<dbReference type="InterPro" id="IPR036291">
    <property type="entry name" value="NAD(P)-bd_dom_sf"/>
</dbReference>
<evidence type="ECO:0000256" key="8">
    <source>
        <dbReference type="PIRSR" id="PIRSR500134-1"/>
    </source>
</evidence>
<dbReference type="Gene3D" id="3.40.50.720">
    <property type="entry name" value="NAD(P)-binding Rossmann-like Domain"/>
    <property type="match status" value="2"/>
</dbReference>
<dbReference type="InterPro" id="IPR014027">
    <property type="entry name" value="UDP-Glc/GDP-Man_DH_C"/>
</dbReference>
<dbReference type="EC" id="1.1.1.22" evidence="3 7"/>
<protein>
    <recommendedName>
        <fullName evidence="3 7">UDP-glucose 6-dehydrogenase</fullName>
        <ecNumber evidence="3 7">1.1.1.22</ecNumber>
    </recommendedName>
</protein>
<dbReference type="InterPro" id="IPR017476">
    <property type="entry name" value="UDP-Glc/GDP-Man"/>
</dbReference>
<evidence type="ECO:0000256" key="9">
    <source>
        <dbReference type="PIRSR" id="PIRSR500134-2"/>
    </source>
</evidence>
<feature type="binding site" evidence="9">
    <location>
        <position position="268"/>
    </location>
    <ligand>
        <name>substrate</name>
    </ligand>
</feature>
<dbReference type="Pfam" id="PF03721">
    <property type="entry name" value="UDPG_MGDP_dh_N"/>
    <property type="match status" value="1"/>
</dbReference>
<gene>
    <name evidence="12" type="ORF">GCM10018785_33320</name>
</gene>
<feature type="binding site" evidence="10">
    <location>
        <position position="163"/>
    </location>
    <ligand>
        <name>NAD(+)</name>
        <dbReference type="ChEBI" id="CHEBI:57540"/>
    </ligand>
</feature>
<dbReference type="PANTHER" id="PTHR43750:SF3">
    <property type="entry name" value="UDP-GLUCOSE 6-DEHYDROGENASE TUAD"/>
    <property type="match status" value="1"/>
</dbReference>
<sequence>MALKITVIGTGYLGATHAAAMAELGFEVLGLDVVPEKVDMLRRGEVPMYEPGLEELLRAHVAGIEGATGRLNFTMDWAEAADFGDVHFICVNTPQKHGEYACDMSHVDAAVDSLARHLRRPALVVGKSTVPVGSADRIAARIAELAPAGADVELAWNPEFLREGFAVDDTLHPDRIVVGVRGEQAEKVLREVYATPIAEGSPFVVTDFPTAELVKTSANSFLATKISFINAMAEVCEAAGGDVVKLAEALGYDDRIGAKFLRAGIGFGGGCLPKDIRAFMARAGELGADQALTFLREVDSINMRRRGHMVELAREAVGGGSFLGKRVAVLGATFKPDSDDVRDSPALNVAGQIHLQGGQVTVYDPKGMANARRVFPTLGYADTAEDAVRGADVVLHLTEWREFRELDPEALGAVTGERVLLDGRNALDPERWRAAGWTFRAMGRPGA</sequence>
<dbReference type="SUPFAM" id="SSF52413">
    <property type="entry name" value="UDP-glucose/GDP-mannose dehydrogenase C-terminal domain"/>
    <property type="match status" value="1"/>
</dbReference>
<feature type="binding site" evidence="10">
    <location>
        <position position="37"/>
    </location>
    <ligand>
        <name>NAD(+)</name>
        <dbReference type="ChEBI" id="CHEBI:57540"/>
    </ligand>
</feature>
<feature type="binding site" evidence="10">
    <location>
        <position position="342"/>
    </location>
    <ligand>
        <name>NAD(+)</name>
        <dbReference type="ChEBI" id="CHEBI:57540"/>
    </ligand>
</feature>
<dbReference type="InterPro" id="IPR028357">
    <property type="entry name" value="UDPglc_DH_bac"/>
</dbReference>
<dbReference type="SMART" id="SM00984">
    <property type="entry name" value="UDPG_MGDP_dh_C"/>
    <property type="match status" value="1"/>
</dbReference>
<feature type="binding site" evidence="9">
    <location>
        <position position="335"/>
    </location>
    <ligand>
        <name>substrate</name>
    </ligand>
</feature>
<comment type="catalytic activity">
    <reaction evidence="6 7">
        <text>UDP-alpha-D-glucose + 2 NAD(+) + H2O = UDP-alpha-D-glucuronate + 2 NADH + 3 H(+)</text>
        <dbReference type="Rhea" id="RHEA:23596"/>
        <dbReference type="ChEBI" id="CHEBI:15377"/>
        <dbReference type="ChEBI" id="CHEBI:15378"/>
        <dbReference type="ChEBI" id="CHEBI:57540"/>
        <dbReference type="ChEBI" id="CHEBI:57945"/>
        <dbReference type="ChEBI" id="CHEBI:58052"/>
        <dbReference type="ChEBI" id="CHEBI:58885"/>
        <dbReference type="EC" id="1.1.1.22"/>
    </reaction>
</comment>